<dbReference type="AlphaFoldDB" id="A0A9X5FB00"/>
<evidence type="ECO:0000256" key="1">
    <source>
        <dbReference type="ARBA" id="ARBA00022737"/>
    </source>
</evidence>
<keyword evidence="1" id="KW-0677">Repeat</keyword>
<name>A0A9X5FB00_9MICO</name>
<evidence type="ECO:0000313" key="5">
    <source>
        <dbReference type="Proteomes" id="UP000774283"/>
    </source>
</evidence>
<dbReference type="Proteomes" id="UP000774283">
    <property type="component" value="Unassembled WGS sequence"/>
</dbReference>
<reference evidence="4 5" key="1">
    <citation type="submission" date="2020-04" db="EMBL/GenBank/DDBJ databases">
        <title>MicrobeNet Type strains.</title>
        <authorList>
            <person name="Nicholson A.C."/>
        </authorList>
    </citation>
    <scope>NUCLEOTIDE SEQUENCE [LARGE SCALE GENOMIC DNA]</scope>
    <source>
        <strain evidence="4 5">ATCC BAA-789</strain>
    </source>
</reference>
<dbReference type="RefSeq" id="WP_168447133.1">
    <property type="nucleotide sequence ID" value="NZ_JAAXOW010000002.1"/>
</dbReference>
<dbReference type="Gene3D" id="2.180.10.10">
    <property type="entry name" value="RHS repeat-associated core"/>
    <property type="match status" value="1"/>
</dbReference>
<evidence type="ECO:0000256" key="2">
    <source>
        <dbReference type="SAM" id="MobiDB-lite"/>
    </source>
</evidence>
<sequence>MTNTYDRAGQRTALTYASGDAELAAWSMGYDIQGRVTVQEGPSAGTEGRTQSFAYDGADRLVSVKDVLDGMCTTRDYGFDHGGNRRSKTVKSFEGESCVGEAAVEERAWTYDGAERVQTGANGQGAYVYDVFGRQTSVPGVDTVVGADGGALSVGYFDNDLARSITQGDAATTFTLDAAQRRAAQTTVTAGSRTTVQRHYTDSSDNPGWATATTDGSEPVVSRYVSGINGDLAATVTGSRVTLDVVDPLGSIATTVTLDGATRTVAGLGVYDEYGNAITSGPSTGAVSYGWLGGKERAADSSGLVLMGVRLYNSVTGLFTSVDPVEGGNETIYGYPNDPVNKLDLDGRSWLRRLKGAGSSVVKWGIRNRGTIVSLGATAGCAIPAVGWASCAALQAGAYAVRAQQRGLTKKNLKANLFDGVATVAGFGVIGTPMRMAKCGRMGNPIYNSRGTYVKSWHVGKKTGRALSLGVTAPYVFSKSAALRRKR</sequence>
<feature type="domain" description="Teneurin-like YD-shell" evidence="3">
    <location>
        <begin position="1"/>
        <end position="323"/>
    </location>
</feature>
<gene>
    <name evidence="4" type="ORF">HF995_07110</name>
</gene>
<dbReference type="InterPro" id="IPR022385">
    <property type="entry name" value="Rhs_assc_core"/>
</dbReference>
<feature type="compositionally biased region" description="Polar residues" evidence="2">
    <location>
        <begin position="191"/>
        <end position="215"/>
    </location>
</feature>
<keyword evidence="5" id="KW-1185">Reference proteome</keyword>
<evidence type="ECO:0000259" key="3">
    <source>
        <dbReference type="Pfam" id="PF25023"/>
    </source>
</evidence>
<dbReference type="InterPro" id="IPR056823">
    <property type="entry name" value="TEN-like_YD-shell"/>
</dbReference>
<dbReference type="NCBIfam" id="TIGR03696">
    <property type="entry name" value="Rhs_assc_core"/>
    <property type="match status" value="1"/>
</dbReference>
<dbReference type="Pfam" id="PF25023">
    <property type="entry name" value="TEN_YD-shell"/>
    <property type="match status" value="1"/>
</dbReference>
<evidence type="ECO:0000313" key="4">
    <source>
        <dbReference type="EMBL" id="NKX93045.1"/>
    </source>
</evidence>
<comment type="caution">
    <text evidence="4">The sequence shown here is derived from an EMBL/GenBank/DDBJ whole genome shotgun (WGS) entry which is preliminary data.</text>
</comment>
<organism evidence="4 5">
    <name type="scientific">Sanguibacter hominis ATCC BAA-789</name>
    <dbReference type="NCBI Taxonomy" id="1312740"/>
    <lineage>
        <taxon>Bacteria</taxon>
        <taxon>Bacillati</taxon>
        <taxon>Actinomycetota</taxon>
        <taxon>Actinomycetes</taxon>
        <taxon>Micrococcales</taxon>
        <taxon>Sanguibacteraceae</taxon>
        <taxon>Sanguibacter</taxon>
    </lineage>
</organism>
<protein>
    <recommendedName>
        <fullName evidence="3">Teneurin-like YD-shell domain-containing protein</fullName>
    </recommendedName>
</protein>
<feature type="region of interest" description="Disordered" evidence="2">
    <location>
        <begin position="188"/>
        <end position="215"/>
    </location>
</feature>
<dbReference type="EMBL" id="JAAXOW010000002">
    <property type="protein sequence ID" value="NKX93045.1"/>
    <property type="molecule type" value="Genomic_DNA"/>
</dbReference>
<accession>A0A9X5FB00</accession>
<proteinExistence type="predicted"/>